<dbReference type="InterPro" id="IPR048574">
    <property type="entry name" value="RUBY_RBDX"/>
</dbReference>
<comment type="function">
    <text evidence="6">May provide oxidative stress protection via catalytic reduction of intracellular hydrogen peroxide.</text>
</comment>
<dbReference type="STRING" id="1121097.GCA_000428125_00183"/>
<dbReference type="SUPFAM" id="SSF57802">
    <property type="entry name" value="Rubredoxin-like"/>
    <property type="match status" value="1"/>
</dbReference>
<dbReference type="NCBIfam" id="NF045767">
    <property type="entry name" value="RuberyRbr"/>
    <property type="match status" value="1"/>
</dbReference>
<evidence type="ECO:0000256" key="3">
    <source>
        <dbReference type="ARBA" id="ARBA00022723"/>
    </source>
</evidence>
<gene>
    <name evidence="11" type="ORF">JCM15093_389</name>
</gene>
<dbReference type="Gene3D" id="1.20.1260.10">
    <property type="match status" value="1"/>
</dbReference>
<evidence type="ECO:0000313" key="12">
    <source>
        <dbReference type="Proteomes" id="UP000027601"/>
    </source>
</evidence>
<dbReference type="GO" id="GO:0016491">
    <property type="term" value="F:oxidoreductase activity"/>
    <property type="evidence" value="ECO:0007669"/>
    <property type="project" value="InterPro"/>
</dbReference>
<comment type="caution">
    <text evidence="11">The sequence shown here is derived from an EMBL/GenBank/DDBJ whole genome shotgun (WGS) entry which is preliminary data.</text>
</comment>
<comment type="cofactor">
    <cofactor evidence="1">
        <name>Fe(3+)</name>
        <dbReference type="ChEBI" id="CHEBI:29034"/>
    </cofactor>
</comment>
<feature type="domain" description="Rubredoxin-like" evidence="9">
    <location>
        <begin position="155"/>
        <end position="189"/>
    </location>
</feature>
<evidence type="ECO:0000313" key="11">
    <source>
        <dbReference type="EMBL" id="GAK35308.1"/>
    </source>
</evidence>
<protein>
    <recommendedName>
        <fullName evidence="8">Rubrerythrin</fullName>
    </recommendedName>
</protein>
<evidence type="ECO:0000256" key="2">
    <source>
        <dbReference type="ARBA" id="ARBA00022448"/>
    </source>
</evidence>
<dbReference type="Pfam" id="PF21349">
    <property type="entry name" value="RUBY_RBDX"/>
    <property type="match status" value="1"/>
</dbReference>
<evidence type="ECO:0000256" key="5">
    <source>
        <dbReference type="ARBA" id="ARBA00023004"/>
    </source>
</evidence>
<keyword evidence="5" id="KW-0408">Iron</keyword>
<keyword evidence="2" id="KW-0813">Transport</keyword>
<keyword evidence="12" id="KW-1185">Reference proteome</keyword>
<dbReference type="CDD" id="cd00729">
    <property type="entry name" value="rubredoxin_SM"/>
    <property type="match status" value="1"/>
</dbReference>
<accession>A0A069CXI8</accession>
<dbReference type="AlphaFoldDB" id="A0A069CXI8"/>
<dbReference type="PROSITE" id="PS50903">
    <property type="entry name" value="RUBREDOXIN_LIKE"/>
    <property type="match status" value="1"/>
</dbReference>
<dbReference type="PANTHER" id="PTHR43865:SF1">
    <property type="entry name" value="RUBRERYTHRIN-RELATED"/>
    <property type="match status" value="1"/>
</dbReference>
<reference evidence="11 12" key="1">
    <citation type="journal article" date="2015" name="Microbes Environ.">
        <title>Distribution and evolution of nitrogen fixation genes in the phylum bacteroidetes.</title>
        <authorList>
            <person name="Inoue J."/>
            <person name="Oshima K."/>
            <person name="Suda W."/>
            <person name="Sakamoto M."/>
            <person name="Iino T."/>
            <person name="Noda S."/>
            <person name="Hongoh Y."/>
            <person name="Hattori M."/>
            <person name="Ohkuma M."/>
        </authorList>
    </citation>
    <scope>NUCLEOTIDE SEQUENCE [LARGE SCALE GENOMIC DNA]</scope>
    <source>
        <strain evidence="11 12">JCM 15093</strain>
    </source>
</reference>
<dbReference type="FunFam" id="2.20.28.10:FF:000018">
    <property type="entry name" value="Rubrerythrin"/>
    <property type="match status" value="1"/>
</dbReference>
<organism evidence="11 12">
    <name type="scientific">Bacteroides graminisolvens DSM 19988 = JCM 15093</name>
    <dbReference type="NCBI Taxonomy" id="1121097"/>
    <lineage>
        <taxon>Bacteria</taxon>
        <taxon>Pseudomonadati</taxon>
        <taxon>Bacteroidota</taxon>
        <taxon>Bacteroidia</taxon>
        <taxon>Bacteroidales</taxon>
        <taxon>Bacteroidaceae</taxon>
        <taxon>Bacteroides</taxon>
    </lineage>
</organism>
<dbReference type="InterPro" id="IPR003251">
    <property type="entry name" value="Rr_diiron-bd_dom"/>
</dbReference>
<evidence type="ECO:0000259" key="9">
    <source>
        <dbReference type="PROSITE" id="PS50903"/>
    </source>
</evidence>
<proteinExistence type="predicted"/>
<dbReference type="InterPro" id="IPR009078">
    <property type="entry name" value="Ferritin-like_SF"/>
</dbReference>
<dbReference type="eggNOG" id="COG1592">
    <property type="taxonomic scope" value="Bacteria"/>
</dbReference>
<dbReference type="PANTHER" id="PTHR43865">
    <property type="entry name" value="RUBRERYTHRIN-RELATED"/>
    <property type="match status" value="1"/>
</dbReference>
<keyword evidence="3" id="KW-0479">Metal-binding</keyword>
<dbReference type="Pfam" id="PF02915">
    <property type="entry name" value="Rubrerythrin"/>
    <property type="match status" value="1"/>
</dbReference>
<evidence type="ECO:0000256" key="8">
    <source>
        <dbReference type="ARBA" id="ARBA00069213"/>
    </source>
</evidence>
<evidence type="ECO:0000256" key="1">
    <source>
        <dbReference type="ARBA" id="ARBA00001965"/>
    </source>
</evidence>
<dbReference type="EMBL" id="BAJS01000001">
    <property type="protein sequence ID" value="GAK35308.1"/>
    <property type="molecule type" value="Genomic_DNA"/>
</dbReference>
<dbReference type="Gene3D" id="2.20.28.10">
    <property type="match status" value="1"/>
</dbReference>
<dbReference type="PROSITE" id="PS50905">
    <property type="entry name" value="FERRITIN_LIKE"/>
    <property type="match status" value="1"/>
</dbReference>
<keyword evidence="4" id="KW-0249">Electron transport</keyword>
<dbReference type="GO" id="GO:0005506">
    <property type="term" value="F:iron ion binding"/>
    <property type="evidence" value="ECO:0007669"/>
    <property type="project" value="InterPro"/>
</dbReference>
<evidence type="ECO:0000256" key="4">
    <source>
        <dbReference type="ARBA" id="ARBA00022982"/>
    </source>
</evidence>
<dbReference type="CDD" id="cd01041">
    <property type="entry name" value="Rubrerythrin"/>
    <property type="match status" value="1"/>
</dbReference>
<evidence type="ECO:0000259" key="10">
    <source>
        <dbReference type="PROSITE" id="PS50905"/>
    </source>
</evidence>
<evidence type="ECO:0000256" key="7">
    <source>
        <dbReference type="ARBA" id="ARBA00063441"/>
    </source>
</evidence>
<name>A0A069CXI8_9BACE</name>
<dbReference type="InterPro" id="IPR024934">
    <property type="entry name" value="Rubredoxin-like_dom"/>
</dbReference>
<comment type="subunit">
    <text evidence="7">Homodimer. Possesses two rubredoxin-like centers and two non-sulfur oxo-bridged di-iron centers per dimer.</text>
</comment>
<dbReference type="Proteomes" id="UP000027601">
    <property type="component" value="Unassembled WGS sequence"/>
</dbReference>
<feature type="domain" description="Ferritin-like diiron" evidence="10">
    <location>
        <begin position="5"/>
        <end position="148"/>
    </location>
</feature>
<dbReference type="InterPro" id="IPR012347">
    <property type="entry name" value="Ferritin-like"/>
</dbReference>
<dbReference type="SUPFAM" id="SSF47240">
    <property type="entry name" value="Ferritin-like"/>
    <property type="match status" value="1"/>
</dbReference>
<sequence>MMTKSIKGTQTEKNLMHSFAGESQARMRYTYFASAAKKEGYEQIAAIFTETADQEKEHAKRMFKYLEGGMVEITASFPAGVIGTTLENLQAAAAGEHEEWSLDYPHFADVAEQEGFREIANMYRNIAKAEKAHEERYLAFVKNIESASVFAKEGEVLWQCRNCGFIHSGKNAPKSCPACLHPQSYFEVMKQNY</sequence>
<evidence type="ECO:0000256" key="6">
    <source>
        <dbReference type="ARBA" id="ARBA00055868"/>
    </source>
</evidence>
<dbReference type="InterPro" id="IPR009040">
    <property type="entry name" value="Ferritin-like_diiron"/>
</dbReference>
<dbReference type="InterPro" id="IPR052364">
    <property type="entry name" value="Rubrerythrin"/>
</dbReference>